<gene>
    <name evidence="2" type="ORF">H9847_07925</name>
</gene>
<accession>A0A948TH53</accession>
<feature type="compositionally biased region" description="Gly residues" evidence="1">
    <location>
        <begin position="194"/>
        <end position="212"/>
    </location>
</feature>
<name>A0A948TH53_9GAMM</name>
<protein>
    <recommendedName>
        <fullName evidence="4">Transcriptional coactivator p15 (PC4) C-terminal domain-containing protein</fullName>
    </recommendedName>
</protein>
<feature type="region of interest" description="Disordered" evidence="1">
    <location>
        <begin position="398"/>
        <end position="432"/>
    </location>
</feature>
<feature type="compositionally biased region" description="Low complexity" evidence="1">
    <location>
        <begin position="157"/>
        <end position="171"/>
    </location>
</feature>
<feature type="compositionally biased region" description="Low complexity" evidence="1">
    <location>
        <begin position="365"/>
        <end position="379"/>
    </location>
</feature>
<evidence type="ECO:0000256" key="1">
    <source>
        <dbReference type="SAM" id="MobiDB-lite"/>
    </source>
</evidence>
<feature type="compositionally biased region" description="Basic and acidic residues" evidence="1">
    <location>
        <begin position="218"/>
        <end position="232"/>
    </location>
</feature>
<evidence type="ECO:0000313" key="2">
    <source>
        <dbReference type="EMBL" id="MBU3844775.1"/>
    </source>
</evidence>
<reference evidence="2" key="1">
    <citation type="journal article" date="2021" name="PeerJ">
        <title>Extensive microbial diversity within the chicken gut microbiome revealed by metagenomics and culture.</title>
        <authorList>
            <person name="Gilroy R."/>
            <person name="Ravi A."/>
            <person name="Getino M."/>
            <person name="Pursley I."/>
            <person name="Horton D.L."/>
            <person name="Alikhan N.F."/>
            <person name="Baker D."/>
            <person name="Gharbi K."/>
            <person name="Hall N."/>
            <person name="Watson M."/>
            <person name="Adriaenssens E.M."/>
            <person name="Foster-Nyarko E."/>
            <person name="Jarju S."/>
            <person name="Secka A."/>
            <person name="Antonio M."/>
            <person name="Oren A."/>
            <person name="Chaudhuri R.R."/>
            <person name="La Ragione R."/>
            <person name="Hildebrand F."/>
            <person name="Pallen M.J."/>
        </authorList>
    </citation>
    <scope>NUCLEOTIDE SEQUENCE</scope>
    <source>
        <strain evidence="2">378</strain>
    </source>
</reference>
<feature type="compositionally biased region" description="Low complexity" evidence="1">
    <location>
        <begin position="179"/>
        <end position="193"/>
    </location>
</feature>
<evidence type="ECO:0000313" key="3">
    <source>
        <dbReference type="Proteomes" id="UP000733611"/>
    </source>
</evidence>
<feature type="region of interest" description="Disordered" evidence="1">
    <location>
        <begin position="157"/>
        <end position="232"/>
    </location>
</feature>
<dbReference type="AlphaFoldDB" id="A0A948TH53"/>
<feature type="region of interest" description="Disordered" evidence="1">
    <location>
        <begin position="339"/>
        <end position="384"/>
    </location>
</feature>
<sequence length="432" mass="45284">MKYLSAFPFAPSNLSACSTEPLPSSCGQLTAHCSDPVSDFELNPQFDTLFGDLIPEEPWDATTEPELPTGSPTAINESTTPLTAEKQHRAEFKAEPVEFTFLQVPLFTRYAPAGLTLHPLVTLLDQAEIATPTHIPLPVLQAPSAEHVANIAAAFSGNSNSSYSRNGNGFSRNGGGSGSYHHGNGSGNSSSNGNGNGNSNGHGWNSGNGSNGGSYKRQSRENKASPYKPKDSEPQFQIVRHIGVVYVNPRSGWRMELNVVSWNYGPAQYDIREWSPDHKRMGRGITLDEGKFINLFAVMTSEIEHFVGQDASNQEMPPAQTSAVASVTAVATEPASVTAPVAAPATAPKAVTASQPAPVKTAANTPQTRAAPAPVATTPQLDNVTPAVTVKPALLDATSTAKSAPHTSTSAPHPVAASATVQQGSVAATSSH</sequence>
<reference evidence="2" key="2">
    <citation type="submission" date="2021-04" db="EMBL/GenBank/DDBJ databases">
        <authorList>
            <person name="Gilroy R."/>
        </authorList>
    </citation>
    <scope>NUCLEOTIDE SEQUENCE</scope>
    <source>
        <strain evidence="2">378</strain>
    </source>
</reference>
<evidence type="ECO:0008006" key="4">
    <source>
        <dbReference type="Google" id="ProtNLM"/>
    </source>
</evidence>
<dbReference type="Gene3D" id="2.30.31.70">
    <property type="match status" value="1"/>
</dbReference>
<comment type="caution">
    <text evidence="2">The sequence shown here is derived from an EMBL/GenBank/DDBJ whole genome shotgun (WGS) entry which is preliminary data.</text>
</comment>
<organism evidence="2 3">
    <name type="scientific">Candidatus Anaerobiospirillum pullicola</name>
    <dbReference type="NCBI Taxonomy" id="2838451"/>
    <lineage>
        <taxon>Bacteria</taxon>
        <taxon>Pseudomonadati</taxon>
        <taxon>Pseudomonadota</taxon>
        <taxon>Gammaproteobacteria</taxon>
        <taxon>Aeromonadales</taxon>
        <taxon>Succinivibrionaceae</taxon>
        <taxon>Anaerobiospirillum</taxon>
    </lineage>
</organism>
<dbReference type="PRINTS" id="PR01503">
    <property type="entry name" value="TREACLE"/>
</dbReference>
<feature type="compositionally biased region" description="Polar residues" evidence="1">
    <location>
        <begin position="398"/>
        <end position="411"/>
    </location>
</feature>
<feature type="compositionally biased region" description="Polar residues" evidence="1">
    <location>
        <begin position="419"/>
        <end position="432"/>
    </location>
</feature>
<dbReference type="EMBL" id="JAHLFE010000163">
    <property type="protein sequence ID" value="MBU3844775.1"/>
    <property type="molecule type" value="Genomic_DNA"/>
</dbReference>
<dbReference type="Proteomes" id="UP000733611">
    <property type="component" value="Unassembled WGS sequence"/>
</dbReference>
<feature type="compositionally biased region" description="Low complexity" evidence="1">
    <location>
        <begin position="339"/>
        <end position="354"/>
    </location>
</feature>
<proteinExistence type="predicted"/>